<name>A0AAV2L740_KNICA</name>
<protein>
    <submittedName>
        <fullName evidence="2">Uncharacterized protein</fullName>
    </submittedName>
</protein>
<feature type="region of interest" description="Disordered" evidence="1">
    <location>
        <begin position="72"/>
        <end position="94"/>
    </location>
</feature>
<accession>A0AAV2L740</accession>
<sequence>MLLRPLLSRQHQHLQPVSPTQPPLQPIRFALLQLSIIRKAALNKDLNGERLWTGSLGVVQWKKVIRVRVNPRAKAKKDHPEVSMGDKEECPQDALSPKPPLCKYYLTSAIELQQPAC</sequence>
<dbReference type="Proteomes" id="UP001497482">
    <property type="component" value="Chromosome 22"/>
</dbReference>
<evidence type="ECO:0000256" key="1">
    <source>
        <dbReference type="SAM" id="MobiDB-lite"/>
    </source>
</evidence>
<proteinExistence type="predicted"/>
<evidence type="ECO:0000313" key="2">
    <source>
        <dbReference type="EMBL" id="CAL1598175.1"/>
    </source>
</evidence>
<organism evidence="2 3">
    <name type="scientific">Knipowitschia caucasica</name>
    <name type="common">Caucasian dwarf goby</name>
    <name type="synonym">Pomatoschistus caucasicus</name>
    <dbReference type="NCBI Taxonomy" id="637954"/>
    <lineage>
        <taxon>Eukaryota</taxon>
        <taxon>Metazoa</taxon>
        <taxon>Chordata</taxon>
        <taxon>Craniata</taxon>
        <taxon>Vertebrata</taxon>
        <taxon>Euteleostomi</taxon>
        <taxon>Actinopterygii</taxon>
        <taxon>Neopterygii</taxon>
        <taxon>Teleostei</taxon>
        <taxon>Neoteleostei</taxon>
        <taxon>Acanthomorphata</taxon>
        <taxon>Gobiaria</taxon>
        <taxon>Gobiiformes</taxon>
        <taxon>Gobioidei</taxon>
        <taxon>Gobiidae</taxon>
        <taxon>Gobiinae</taxon>
        <taxon>Knipowitschia</taxon>
    </lineage>
</organism>
<gene>
    <name evidence="2" type="ORF">KC01_LOCUS26594</name>
</gene>
<evidence type="ECO:0000313" key="3">
    <source>
        <dbReference type="Proteomes" id="UP001497482"/>
    </source>
</evidence>
<dbReference type="EMBL" id="OZ035844">
    <property type="protein sequence ID" value="CAL1598175.1"/>
    <property type="molecule type" value="Genomic_DNA"/>
</dbReference>
<reference evidence="2 3" key="1">
    <citation type="submission" date="2024-04" db="EMBL/GenBank/DDBJ databases">
        <authorList>
            <person name="Waldvogel A.-M."/>
            <person name="Schoenle A."/>
        </authorList>
    </citation>
    <scope>NUCLEOTIDE SEQUENCE [LARGE SCALE GENOMIC DNA]</scope>
</reference>
<keyword evidence="3" id="KW-1185">Reference proteome</keyword>
<dbReference type="AlphaFoldDB" id="A0AAV2L740"/>
<feature type="compositionally biased region" description="Basic and acidic residues" evidence="1">
    <location>
        <begin position="78"/>
        <end position="90"/>
    </location>
</feature>